<reference evidence="4 5" key="1">
    <citation type="journal article" date="2023" name="Int. J. Syst. Evol. Microbiol.">
        <title>Methylocystis iwaonis sp. nov., a type II methane-oxidizing bacterium from surface soil of a rice paddy field in Japan, and emended description of the genus Methylocystis (ex Whittenbury et al. 1970) Bowman et al. 1993.</title>
        <authorList>
            <person name="Kaise H."/>
            <person name="Sawadogo J.B."/>
            <person name="Alam M.S."/>
            <person name="Ueno C."/>
            <person name="Dianou D."/>
            <person name="Shinjo R."/>
            <person name="Asakawa S."/>
        </authorList>
    </citation>
    <scope>NUCLEOTIDE SEQUENCE [LARGE SCALE GENOMIC DNA]</scope>
    <source>
        <strain evidence="4 5">SS37A-Re</strain>
    </source>
</reference>
<dbReference type="InterPro" id="IPR050832">
    <property type="entry name" value="Bact_Acetyltransf"/>
</dbReference>
<keyword evidence="5" id="KW-1185">Reference proteome</keyword>
<accession>A0ABN6VJN3</accession>
<dbReference type="Pfam" id="PF00583">
    <property type="entry name" value="Acetyltransf_1"/>
    <property type="match status" value="1"/>
</dbReference>
<dbReference type="PANTHER" id="PTHR43877:SF2">
    <property type="entry name" value="AMINOALKYLPHOSPHONATE N-ACETYLTRANSFERASE-RELATED"/>
    <property type="match status" value="1"/>
</dbReference>
<organism evidence="4 5">
    <name type="scientific">Methylocystis iwaonis</name>
    <dbReference type="NCBI Taxonomy" id="2885079"/>
    <lineage>
        <taxon>Bacteria</taxon>
        <taxon>Pseudomonadati</taxon>
        <taxon>Pseudomonadota</taxon>
        <taxon>Alphaproteobacteria</taxon>
        <taxon>Hyphomicrobiales</taxon>
        <taxon>Methylocystaceae</taxon>
        <taxon>Methylocystis</taxon>
    </lineage>
</organism>
<dbReference type="InterPro" id="IPR016181">
    <property type="entry name" value="Acyl_CoA_acyltransferase"/>
</dbReference>
<feature type="domain" description="N-acetyltransferase" evidence="3">
    <location>
        <begin position="1"/>
        <end position="140"/>
    </location>
</feature>
<dbReference type="RefSeq" id="WP_281929399.1">
    <property type="nucleotide sequence ID" value="NZ_AP027142.1"/>
</dbReference>
<evidence type="ECO:0000256" key="2">
    <source>
        <dbReference type="ARBA" id="ARBA00023315"/>
    </source>
</evidence>
<protein>
    <recommendedName>
        <fullName evidence="3">N-acetyltransferase domain-containing protein</fullName>
    </recommendedName>
</protein>
<evidence type="ECO:0000313" key="5">
    <source>
        <dbReference type="Proteomes" id="UP001317629"/>
    </source>
</evidence>
<dbReference type="PANTHER" id="PTHR43877">
    <property type="entry name" value="AMINOALKYLPHOSPHONATE N-ACETYLTRANSFERASE-RELATED-RELATED"/>
    <property type="match status" value="1"/>
</dbReference>
<proteinExistence type="predicted"/>
<sequence length="150" mass="16244">MPELKKLSLVVEAAESAEVAANLGAEIAARFGPREEAPLSLALRDAGGALQGGLNGVIHWRWLYIRHLWVAPEWRSQGFAKSLIAAAEREARARGAIGAYIDTFDPAVAGFYERLGYLRCGEIADFPPGAQRIYLSKGFAGEKKSSLEIS</sequence>
<dbReference type="Gene3D" id="3.40.630.30">
    <property type="match status" value="1"/>
</dbReference>
<keyword evidence="1" id="KW-0808">Transferase</keyword>
<keyword evidence="2" id="KW-0012">Acyltransferase</keyword>
<dbReference type="EMBL" id="AP027142">
    <property type="protein sequence ID" value="BDV35895.1"/>
    <property type="molecule type" value="Genomic_DNA"/>
</dbReference>
<name>A0ABN6VJN3_9HYPH</name>
<dbReference type="SUPFAM" id="SSF55729">
    <property type="entry name" value="Acyl-CoA N-acyltransferases (Nat)"/>
    <property type="match status" value="1"/>
</dbReference>
<dbReference type="Proteomes" id="UP001317629">
    <property type="component" value="Chromosome"/>
</dbReference>
<dbReference type="InterPro" id="IPR000182">
    <property type="entry name" value="GNAT_dom"/>
</dbReference>
<evidence type="ECO:0000256" key="1">
    <source>
        <dbReference type="ARBA" id="ARBA00022679"/>
    </source>
</evidence>
<evidence type="ECO:0000259" key="3">
    <source>
        <dbReference type="PROSITE" id="PS51186"/>
    </source>
</evidence>
<gene>
    <name evidence="4" type="ORF">SS37A_34240</name>
</gene>
<evidence type="ECO:0000313" key="4">
    <source>
        <dbReference type="EMBL" id="BDV35895.1"/>
    </source>
</evidence>
<dbReference type="PROSITE" id="PS51186">
    <property type="entry name" value="GNAT"/>
    <property type="match status" value="1"/>
</dbReference>